<organism evidence="2 3">
    <name type="scientific">Microbacterium maritypicum</name>
    <name type="common">Microbacterium liquefaciens</name>
    <dbReference type="NCBI Taxonomy" id="33918"/>
    <lineage>
        <taxon>Bacteria</taxon>
        <taxon>Bacillati</taxon>
        <taxon>Actinomycetota</taxon>
        <taxon>Actinomycetes</taxon>
        <taxon>Micrococcales</taxon>
        <taxon>Microbacteriaceae</taxon>
        <taxon>Microbacterium</taxon>
    </lineage>
</organism>
<name>A0A4Y4B830_MICMQ</name>
<dbReference type="InterPro" id="IPR046609">
    <property type="entry name" value="DUF6668"/>
</dbReference>
<reference evidence="2 3" key="1">
    <citation type="submission" date="2019-06" db="EMBL/GenBank/DDBJ databases">
        <title>Whole genome shotgun sequence of Microbacterium liquefaciens NBRC 15037.</title>
        <authorList>
            <person name="Hosoyama A."/>
            <person name="Uohara A."/>
            <person name="Ohji S."/>
            <person name="Ichikawa N."/>
        </authorList>
    </citation>
    <scope>NUCLEOTIDE SEQUENCE [LARGE SCALE GENOMIC DNA]</scope>
    <source>
        <strain evidence="2 3">NBRC 15037</strain>
    </source>
</reference>
<gene>
    <name evidence="2" type="ORF">MLI01_28330</name>
</gene>
<accession>A0A4Y4B830</accession>
<dbReference type="EMBL" id="BJNQ01000024">
    <property type="protein sequence ID" value="GEC76688.1"/>
    <property type="molecule type" value="Genomic_DNA"/>
</dbReference>
<protein>
    <submittedName>
        <fullName evidence="2">Uncharacterized protein</fullName>
    </submittedName>
</protein>
<dbReference type="Proteomes" id="UP000317410">
    <property type="component" value="Unassembled WGS sequence"/>
</dbReference>
<evidence type="ECO:0000313" key="2">
    <source>
        <dbReference type="EMBL" id="GEC76688.1"/>
    </source>
</evidence>
<dbReference type="Pfam" id="PF20373">
    <property type="entry name" value="DUF6668"/>
    <property type="match status" value="1"/>
</dbReference>
<dbReference type="RefSeq" id="WP_141387777.1">
    <property type="nucleotide sequence ID" value="NZ_BJNQ01000024.1"/>
</dbReference>
<dbReference type="AlphaFoldDB" id="A0A4Y4B830"/>
<sequence>MTDTPATRVNPFHRVRTGELTDTDVDQLRGEEFEGPPSPDAAPSVVRIGDPEHPVERVTPGALVYVVGLHGGAGVSTVAGLIREQASDLPGEAARELRIAWPKSSLSGMPINVIAVARTHHRGLQAAERFARAWAAGTLPGGRLLGIVLVDDGPQLAKAQLKAIERIGRMTPHGWRIPWAEGWRLSEPSLKGSSPRVRWTINRIRKLAQTPFTEGKK</sequence>
<proteinExistence type="predicted"/>
<evidence type="ECO:0000313" key="3">
    <source>
        <dbReference type="Proteomes" id="UP000317410"/>
    </source>
</evidence>
<evidence type="ECO:0000256" key="1">
    <source>
        <dbReference type="SAM" id="MobiDB-lite"/>
    </source>
</evidence>
<feature type="region of interest" description="Disordered" evidence="1">
    <location>
        <begin position="1"/>
        <end position="45"/>
    </location>
</feature>
<comment type="caution">
    <text evidence="2">The sequence shown here is derived from an EMBL/GenBank/DDBJ whole genome shotgun (WGS) entry which is preliminary data.</text>
</comment>